<protein>
    <recommendedName>
        <fullName evidence="9">TM2 domain-containing protein</fullName>
    </recommendedName>
</protein>
<sequence length="198" mass="22267">MYNLLKRLLLRLRLLALLVFIFSTVVNTAVDTAQSQDGNSQQRKCSDLMMGQYLCHEPDIDPETQQAVNCDKETRLAPVTCELAEGVECSEMISNRTFKKDVPCKWTNGHSFEKALLLSVFLGMFGVDRFYLGYPAIGLVKFATLGFMFLGQLVDILLIATQVVKPSDGSEYVIDYYGAATQRVMLNNYTYLKSPDYG</sequence>
<evidence type="ECO:0000256" key="5">
    <source>
        <dbReference type="ARBA" id="ARBA00022989"/>
    </source>
</evidence>
<dbReference type="GO" id="GO:0016020">
    <property type="term" value="C:membrane"/>
    <property type="evidence" value="ECO:0007669"/>
    <property type="project" value="UniProtKB-SubCell"/>
</dbReference>
<dbReference type="EMBL" id="JACVVK020000017">
    <property type="protein sequence ID" value="KAK7504058.1"/>
    <property type="molecule type" value="Genomic_DNA"/>
</dbReference>
<keyword evidence="7" id="KW-0325">Glycoprotein</keyword>
<dbReference type="AlphaFoldDB" id="A0ABD0LY78"/>
<feature type="signal peptide" evidence="8">
    <location>
        <begin position="1"/>
        <end position="28"/>
    </location>
</feature>
<evidence type="ECO:0000256" key="4">
    <source>
        <dbReference type="ARBA" id="ARBA00022729"/>
    </source>
</evidence>
<proteinExistence type="inferred from homology"/>
<dbReference type="InterPro" id="IPR050932">
    <property type="entry name" value="TM2D1-3-like"/>
</dbReference>
<evidence type="ECO:0000313" key="10">
    <source>
        <dbReference type="EMBL" id="KAK7504058.1"/>
    </source>
</evidence>
<dbReference type="Pfam" id="PF05154">
    <property type="entry name" value="TM2"/>
    <property type="match status" value="1"/>
</dbReference>
<dbReference type="InterPro" id="IPR007829">
    <property type="entry name" value="TM2"/>
</dbReference>
<dbReference type="PANTHER" id="PTHR21016">
    <property type="entry name" value="BETA-AMYLOID BINDING PROTEIN-RELATED"/>
    <property type="match status" value="1"/>
</dbReference>
<feature type="chain" id="PRO_5044743197" description="TM2 domain-containing protein" evidence="8">
    <location>
        <begin position="29"/>
        <end position="198"/>
    </location>
</feature>
<reference evidence="10 11" key="1">
    <citation type="journal article" date="2023" name="Sci. Data">
        <title>Genome assembly of the Korean intertidal mud-creeper Batillaria attramentaria.</title>
        <authorList>
            <person name="Patra A.K."/>
            <person name="Ho P.T."/>
            <person name="Jun S."/>
            <person name="Lee S.J."/>
            <person name="Kim Y."/>
            <person name="Won Y.J."/>
        </authorList>
    </citation>
    <scope>NUCLEOTIDE SEQUENCE [LARGE SCALE GENOMIC DNA]</scope>
    <source>
        <strain evidence="10">Wonlab-2016</strain>
    </source>
</reference>
<dbReference type="PANTHER" id="PTHR21016:SF1">
    <property type="entry name" value="TM2 DOMAIN-CONTAINING PROTEIN 1"/>
    <property type="match status" value="1"/>
</dbReference>
<evidence type="ECO:0000256" key="3">
    <source>
        <dbReference type="ARBA" id="ARBA00022692"/>
    </source>
</evidence>
<evidence type="ECO:0000256" key="8">
    <source>
        <dbReference type="SAM" id="SignalP"/>
    </source>
</evidence>
<feature type="domain" description="TM2" evidence="9">
    <location>
        <begin position="110"/>
        <end position="156"/>
    </location>
</feature>
<evidence type="ECO:0000256" key="7">
    <source>
        <dbReference type="ARBA" id="ARBA00023180"/>
    </source>
</evidence>
<accession>A0ABD0LY78</accession>
<evidence type="ECO:0000313" key="11">
    <source>
        <dbReference type="Proteomes" id="UP001519460"/>
    </source>
</evidence>
<comment type="subcellular location">
    <subcellularLocation>
        <location evidence="1">Membrane</location>
        <topology evidence="1">Multi-pass membrane protein</topology>
    </subcellularLocation>
</comment>
<keyword evidence="3" id="KW-0812">Transmembrane</keyword>
<gene>
    <name evidence="10" type="ORF">BaRGS_00004790</name>
</gene>
<name>A0ABD0LY78_9CAEN</name>
<comment type="similarity">
    <text evidence="2">Belongs to the TM2 family.</text>
</comment>
<keyword evidence="11" id="KW-1185">Reference proteome</keyword>
<organism evidence="10 11">
    <name type="scientific">Batillaria attramentaria</name>
    <dbReference type="NCBI Taxonomy" id="370345"/>
    <lineage>
        <taxon>Eukaryota</taxon>
        <taxon>Metazoa</taxon>
        <taxon>Spiralia</taxon>
        <taxon>Lophotrochozoa</taxon>
        <taxon>Mollusca</taxon>
        <taxon>Gastropoda</taxon>
        <taxon>Caenogastropoda</taxon>
        <taxon>Sorbeoconcha</taxon>
        <taxon>Cerithioidea</taxon>
        <taxon>Batillariidae</taxon>
        <taxon>Batillaria</taxon>
    </lineage>
</organism>
<comment type="caution">
    <text evidence="10">The sequence shown here is derived from an EMBL/GenBank/DDBJ whole genome shotgun (WGS) entry which is preliminary data.</text>
</comment>
<keyword evidence="6" id="KW-0472">Membrane</keyword>
<evidence type="ECO:0000256" key="2">
    <source>
        <dbReference type="ARBA" id="ARBA00008284"/>
    </source>
</evidence>
<keyword evidence="4 8" id="KW-0732">Signal</keyword>
<evidence type="ECO:0000256" key="6">
    <source>
        <dbReference type="ARBA" id="ARBA00023136"/>
    </source>
</evidence>
<dbReference type="Proteomes" id="UP001519460">
    <property type="component" value="Unassembled WGS sequence"/>
</dbReference>
<evidence type="ECO:0000256" key="1">
    <source>
        <dbReference type="ARBA" id="ARBA00004141"/>
    </source>
</evidence>
<keyword evidence="5" id="KW-1133">Transmembrane helix</keyword>
<evidence type="ECO:0000259" key="9">
    <source>
        <dbReference type="Pfam" id="PF05154"/>
    </source>
</evidence>